<evidence type="ECO:0000259" key="2">
    <source>
        <dbReference type="Pfam" id="PF17289"/>
    </source>
</evidence>
<reference evidence="3" key="1">
    <citation type="journal article" date="2015" name="Nature">
        <title>Complex archaea that bridge the gap between prokaryotes and eukaryotes.</title>
        <authorList>
            <person name="Spang A."/>
            <person name="Saw J.H."/>
            <person name="Jorgensen S.L."/>
            <person name="Zaremba-Niedzwiedzka K."/>
            <person name="Martijn J."/>
            <person name="Lind A.E."/>
            <person name="van Eijk R."/>
            <person name="Schleper C."/>
            <person name="Guy L."/>
            <person name="Ettema T.J."/>
        </authorList>
    </citation>
    <scope>NUCLEOTIDE SEQUENCE</scope>
</reference>
<proteinExistence type="predicted"/>
<comment type="caution">
    <text evidence="3">The sequence shown here is derived from an EMBL/GenBank/DDBJ whole genome shotgun (WGS) entry which is preliminary data.</text>
</comment>
<dbReference type="InterPro" id="IPR035421">
    <property type="entry name" value="Terminase_6C"/>
</dbReference>
<name>A0A0F8Z064_9ZZZZ</name>
<feature type="non-terminal residue" evidence="3">
    <location>
        <position position="1"/>
    </location>
</feature>
<organism evidence="3">
    <name type="scientific">marine sediment metagenome</name>
    <dbReference type="NCBI Taxonomy" id="412755"/>
    <lineage>
        <taxon>unclassified sequences</taxon>
        <taxon>metagenomes</taxon>
        <taxon>ecological metagenomes</taxon>
    </lineage>
</organism>
<gene>
    <name evidence="3" type="ORF">LCGC14_2756350</name>
</gene>
<feature type="domain" description="Terminase large subunit gp17-like C-terminal" evidence="2">
    <location>
        <begin position="79"/>
        <end position="199"/>
    </location>
</feature>
<dbReference type="Pfam" id="PF17289">
    <property type="entry name" value="Terminase_6C"/>
    <property type="match status" value="1"/>
</dbReference>
<accession>A0A0F8Z064</accession>
<protein>
    <recommendedName>
        <fullName evidence="2">Terminase large subunit gp17-like C-terminal domain-containing protein</fullName>
    </recommendedName>
</protein>
<evidence type="ECO:0000256" key="1">
    <source>
        <dbReference type="ARBA" id="ARBA00022612"/>
    </source>
</evidence>
<dbReference type="EMBL" id="LAZR01050542">
    <property type="protein sequence ID" value="KKK87127.1"/>
    <property type="molecule type" value="Genomic_DNA"/>
</dbReference>
<dbReference type="AlphaFoldDB" id="A0A0F8Z064"/>
<evidence type="ECO:0000313" key="3">
    <source>
        <dbReference type="EMBL" id="KKK87127.1"/>
    </source>
</evidence>
<sequence>AQKNTDRWGVFHFTSHDNPHISATALSTITEDMTALAIRQEIEAEDIDEAPGAQWNRSVIEKNRVSAEDVPDLVRLYVAVDPPAESKARKSGCGIMVGGIDELGTGYVLEDASVEHATPADWGASVITAMTDWDADKVVGETNHGGEMVEFVLRSIAEDIPYKPVKASRGKVVRAEPVSARTERGRIKFAGSFPKLEDELCLWEPGMPSPHRLDAFVWLFSDDALFTKTRRAKVHATSISA</sequence>
<keyword evidence="1" id="KW-1188">Viral release from host cell</keyword>